<dbReference type="Proteomes" id="UP000217348">
    <property type="component" value="Chromosome"/>
</dbReference>
<dbReference type="InterPro" id="IPR023214">
    <property type="entry name" value="HAD_sf"/>
</dbReference>
<reference evidence="2 4" key="1">
    <citation type="journal article" date="2016" name="Sci. Rep.">
        <title>Whole genome sequencing identifies a novel species of the genus Capnocytophaga isolated from dog and cat bite wounds in humans.</title>
        <authorList>
            <person name="Zangenah S."/>
            <person name="Abbasi N."/>
            <person name="Andersson A.F."/>
            <person name="Bergman P."/>
        </authorList>
    </citation>
    <scope>NUCLEOTIDE SEQUENCE [LARGE SCALE GENOMIC DNA]</scope>
    <source>
        <strain evidence="2 4">W5</strain>
    </source>
</reference>
<keyword evidence="2" id="KW-0378">Hydrolase</keyword>
<reference evidence="1" key="2">
    <citation type="journal article" date="2017" name="Genome Announc.">
        <title>Twelve Complete Reference Genomes of Clinical Isolates in the Capnocytophaga Genus.</title>
        <authorList>
            <person name="Villarma A."/>
            <person name="Gulvik C.A."/>
            <person name="Rowe L.A."/>
            <person name="Sheth M."/>
            <person name="Juieng P."/>
            <person name="Nicholson A.C."/>
            <person name="Loparev V.N."/>
            <person name="McQuiston J.R."/>
        </authorList>
    </citation>
    <scope>NUCLEOTIDE SEQUENCE</scope>
    <source>
        <strain evidence="1">H2177</strain>
    </source>
</reference>
<evidence type="ECO:0000313" key="4">
    <source>
        <dbReference type="Proteomes" id="UP001622370"/>
    </source>
</evidence>
<dbReference type="EMBL" id="JBJGWJ010000001">
    <property type="protein sequence ID" value="MFK8292817.1"/>
    <property type="molecule type" value="Genomic_DNA"/>
</dbReference>
<dbReference type="EC" id="3.1.3.-" evidence="2"/>
<organism evidence="1 3">
    <name type="scientific">Capnocytophaga stomatis</name>
    <dbReference type="NCBI Taxonomy" id="1848904"/>
    <lineage>
        <taxon>Bacteria</taxon>
        <taxon>Pseudomonadati</taxon>
        <taxon>Bacteroidota</taxon>
        <taxon>Flavobacteriia</taxon>
        <taxon>Flavobacteriales</taxon>
        <taxon>Flavobacteriaceae</taxon>
        <taxon>Capnocytophaga</taxon>
    </lineage>
</organism>
<dbReference type="InterPro" id="IPR006379">
    <property type="entry name" value="HAD-SF_hydro_IIB"/>
</dbReference>
<dbReference type="RefSeq" id="WP_095897001.1">
    <property type="nucleotide sequence ID" value="NZ_BOPK01000014.1"/>
</dbReference>
<reference evidence="2" key="4">
    <citation type="submission" date="2024-10" db="EMBL/GenBank/DDBJ databases">
        <authorList>
            <person name="Bergman P."/>
            <person name="Andersson A.F."/>
            <person name="Zangenah S."/>
            <person name="Abbasi N."/>
        </authorList>
    </citation>
    <scope>NUCLEOTIDE SEQUENCE</scope>
    <source>
        <strain evidence="2">W5</strain>
    </source>
</reference>
<dbReference type="GO" id="GO:0005829">
    <property type="term" value="C:cytosol"/>
    <property type="evidence" value="ECO:0007669"/>
    <property type="project" value="TreeGrafter"/>
</dbReference>
<dbReference type="OrthoDB" id="9814970at2"/>
<dbReference type="KEGG" id="csto:CGC58_12390"/>
<protein>
    <submittedName>
        <fullName evidence="2">HAD family hydrolase</fullName>
        <ecNumber evidence="2">3.1.3.-</ecNumber>
    </submittedName>
</protein>
<dbReference type="NCBIfam" id="TIGR01484">
    <property type="entry name" value="HAD-SF-IIB"/>
    <property type="match status" value="1"/>
</dbReference>
<keyword evidence="4" id="KW-1185">Reference proteome</keyword>
<sequence length="237" mass="27324">MKNREQKIFVFDVGNTLIEKPNNHMNFELIQDLFTLQKQGNLIGLATMRNLTMLEKLISQLRFDFIIALNGAYVICKNNILIDSPIDDFELIQFLNILKSKEIQYELYKKYNITNSIEEEGCVYGIKIKNCSDHIDFLRENFHSFIFYSWEDGKICDVHSTNTSKSKAMELVCNYYNISLQNSIVFGDGFNDIDLFKLCNISVAMETAPDELKQVASFVTKSVSNNGVSWALKHLQL</sequence>
<dbReference type="InterPro" id="IPR036412">
    <property type="entry name" value="HAD-like_sf"/>
</dbReference>
<dbReference type="Proteomes" id="UP001622370">
    <property type="component" value="Unassembled WGS sequence"/>
</dbReference>
<dbReference type="PANTHER" id="PTHR10000:SF25">
    <property type="entry name" value="PHOSPHATASE YKRA-RELATED"/>
    <property type="match status" value="1"/>
</dbReference>
<name>A0A250FZA3_9FLAO</name>
<dbReference type="GO" id="GO:0016791">
    <property type="term" value="F:phosphatase activity"/>
    <property type="evidence" value="ECO:0007669"/>
    <property type="project" value="UniProtKB-ARBA"/>
</dbReference>
<dbReference type="EMBL" id="CP022387">
    <property type="protein sequence ID" value="ATA90462.1"/>
    <property type="molecule type" value="Genomic_DNA"/>
</dbReference>
<reference evidence="3" key="3">
    <citation type="submission" date="2017-06" db="EMBL/GenBank/DDBJ databases">
        <title>Capnocytophaga spp. assemblies.</title>
        <authorList>
            <person name="Gulvik C.A."/>
        </authorList>
    </citation>
    <scope>NUCLEOTIDE SEQUENCE [LARGE SCALE GENOMIC DNA]</scope>
    <source>
        <strain evidence="3">H2177</strain>
    </source>
</reference>
<dbReference type="Pfam" id="PF08282">
    <property type="entry name" value="Hydrolase_3"/>
    <property type="match status" value="2"/>
</dbReference>
<dbReference type="GO" id="GO:0000287">
    <property type="term" value="F:magnesium ion binding"/>
    <property type="evidence" value="ECO:0007669"/>
    <property type="project" value="TreeGrafter"/>
</dbReference>
<dbReference type="Gene3D" id="3.40.50.1000">
    <property type="entry name" value="HAD superfamily/HAD-like"/>
    <property type="match status" value="2"/>
</dbReference>
<evidence type="ECO:0000313" key="1">
    <source>
        <dbReference type="EMBL" id="ATA90462.1"/>
    </source>
</evidence>
<gene>
    <name evidence="2" type="ORF">ACI76L_03375</name>
    <name evidence="1" type="ORF">CGC58_12390</name>
</gene>
<dbReference type="AlphaFoldDB" id="A0A250FZA3"/>
<dbReference type="SUPFAM" id="SSF56784">
    <property type="entry name" value="HAD-like"/>
    <property type="match status" value="1"/>
</dbReference>
<proteinExistence type="predicted"/>
<dbReference type="PANTHER" id="PTHR10000">
    <property type="entry name" value="PHOSPHOSERINE PHOSPHATASE"/>
    <property type="match status" value="1"/>
</dbReference>
<accession>A0A250FZA3</accession>
<evidence type="ECO:0000313" key="2">
    <source>
        <dbReference type="EMBL" id="MFK8292817.1"/>
    </source>
</evidence>
<evidence type="ECO:0000313" key="3">
    <source>
        <dbReference type="Proteomes" id="UP000217348"/>
    </source>
</evidence>
<dbReference type="Gene3D" id="3.30.1240.10">
    <property type="match status" value="1"/>
</dbReference>